<dbReference type="AlphaFoldDB" id="A0A3E2HKC2"/>
<organism evidence="2 3">
    <name type="scientific">Scytalidium lignicola</name>
    <name type="common">Hyphomycete</name>
    <dbReference type="NCBI Taxonomy" id="5539"/>
    <lineage>
        <taxon>Eukaryota</taxon>
        <taxon>Fungi</taxon>
        <taxon>Dikarya</taxon>
        <taxon>Ascomycota</taxon>
        <taxon>Pezizomycotina</taxon>
        <taxon>Leotiomycetes</taxon>
        <taxon>Leotiomycetes incertae sedis</taxon>
        <taxon>Scytalidium</taxon>
    </lineage>
</organism>
<accession>A0A3E2HKC2</accession>
<dbReference type="InterPro" id="IPR046346">
    <property type="entry name" value="Aminoacid_DH-like_N_sf"/>
</dbReference>
<dbReference type="Proteomes" id="UP000258309">
    <property type="component" value="Unassembled WGS sequence"/>
</dbReference>
<dbReference type="SUPFAM" id="SSF51735">
    <property type="entry name" value="NAD(P)-binding Rossmann-fold domains"/>
    <property type="match status" value="1"/>
</dbReference>
<dbReference type="STRING" id="5539.A0A3E2HKC2"/>
<keyword evidence="3" id="KW-1185">Reference proteome</keyword>
<evidence type="ECO:0000313" key="2">
    <source>
        <dbReference type="EMBL" id="RFU33622.1"/>
    </source>
</evidence>
<dbReference type="OMA" id="GVVLEMC"/>
<evidence type="ECO:0000259" key="1">
    <source>
        <dbReference type="Pfam" id="PF08501"/>
    </source>
</evidence>
<dbReference type="GO" id="GO:0004764">
    <property type="term" value="F:shikimate 3-dehydrogenase (NADP+) activity"/>
    <property type="evidence" value="ECO:0007669"/>
    <property type="project" value="InterPro"/>
</dbReference>
<dbReference type="PANTHER" id="PTHR21089:SF1">
    <property type="entry name" value="BIFUNCTIONAL 3-DEHYDROQUINATE DEHYDRATASE_SHIKIMATE DEHYDROGENASE, CHLOROPLASTIC"/>
    <property type="match status" value="1"/>
</dbReference>
<sequence length="330" mass="36181">MAVPTSQVKLLNATGRLGEQQPPPLKPPAEHLDRVCYFFGYPIAHSLSPAFHAALFSDLNLNYQQLLYETTSIEACMALTEDPKFLGASITMPFKLAIMPYLDKLTPEGEAIGAINTVFLQTSSNGERLLCGTNTDCIGIREAIKQNADPVKVAEMKGKPAMIIGGGGTCRTAVYVLKRFFGCSEIYLANRDKSEVDHVISECMSRGLADDLRYIASVAEADCLEAPKVIVSAIPDLTPRTEEEITTRQIVEAILGKSEKGVLLEMCYHPVLNTEITAIGKTSGWQVIPGTEAMIWQGFEQGRVWLQRDLSSQTIEHVKDVVHSIIAKSH</sequence>
<name>A0A3E2HKC2_SCYLI</name>
<dbReference type="Pfam" id="PF08501">
    <property type="entry name" value="Shikimate_dh_N"/>
    <property type="match status" value="1"/>
</dbReference>
<dbReference type="InterPro" id="IPR013708">
    <property type="entry name" value="Shikimate_DH-bd_N"/>
</dbReference>
<evidence type="ECO:0000313" key="3">
    <source>
        <dbReference type="Proteomes" id="UP000258309"/>
    </source>
</evidence>
<gene>
    <name evidence="2" type="ORF">B7463_g2711</name>
</gene>
<dbReference type="EMBL" id="NCSJ02000032">
    <property type="protein sequence ID" value="RFU33622.1"/>
    <property type="molecule type" value="Genomic_DNA"/>
</dbReference>
<dbReference type="SUPFAM" id="SSF53223">
    <property type="entry name" value="Aminoacid dehydrogenase-like, N-terminal domain"/>
    <property type="match status" value="1"/>
</dbReference>
<dbReference type="Gene3D" id="3.40.50.720">
    <property type="entry name" value="NAD(P)-binding Rossmann-like Domain"/>
    <property type="match status" value="1"/>
</dbReference>
<feature type="non-terminal residue" evidence="2">
    <location>
        <position position="1"/>
    </location>
</feature>
<proteinExistence type="predicted"/>
<dbReference type="GO" id="GO:0009423">
    <property type="term" value="P:chorismate biosynthetic process"/>
    <property type="evidence" value="ECO:0007669"/>
    <property type="project" value="TreeGrafter"/>
</dbReference>
<dbReference type="GO" id="GO:0019632">
    <property type="term" value="P:shikimate metabolic process"/>
    <property type="evidence" value="ECO:0007669"/>
    <property type="project" value="TreeGrafter"/>
</dbReference>
<comment type="caution">
    <text evidence="2">The sequence shown here is derived from an EMBL/GenBank/DDBJ whole genome shotgun (WGS) entry which is preliminary data.</text>
</comment>
<feature type="domain" description="Shikimate dehydrogenase substrate binding N-terminal" evidence="1">
    <location>
        <begin position="39"/>
        <end position="118"/>
    </location>
</feature>
<dbReference type="CDD" id="cd01065">
    <property type="entry name" value="NAD_bind_Shikimate_DH"/>
    <property type="match status" value="1"/>
</dbReference>
<dbReference type="InterPro" id="IPR022893">
    <property type="entry name" value="Shikimate_DH_fam"/>
</dbReference>
<dbReference type="OrthoDB" id="204377at2759"/>
<reference evidence="2 3" key="1">
    <citation type="submission" date="2018-05" db="EMBL/GenBank/DDBJ databases">
        <title>Draft genome sequence of Scytalidium lignicola DSM 105466, a ubiquitous saprotrophic fungus.</title>
        <authorList>
            <person name="Buettner E."/>
            <person name="Gebauer A.M."/>
            <person name="Hofrichter M."/>
            <person name="Liers C."/>
            <person name="Kellner H."/>
        </authorList>
    </citation>
    <scope>NUCLEOTIDE SEQUENCE [LARGE SCALE GENOMIC DNA]</scope>
    <source>
        <strain evidence="2 3">DSM 105466</strain>
    </source>
</reference>
<dbReference type="Gene3D" id="3.40.50.10860">
    <property type="entry name" value="Leucine Dehydrogenase, chain A, domain 1"/>
    <property type="match status" value="1"/>
</dbReference>
<dbReference type="InterPro" id="IPR036291">
    <property type="entry name" value="NAD(P)-bd_dom_sf"/>
</dbReference>
<protein>
    <recommendedName>
        <fullName evidence="1">Shikimate dehydrogenase substrate binding N-terminal domain-containing protein</fullName>
    </recommendedName>
</protein>
<feature type="non-terminal residue" evidence="2">
    <location>
        <position position="330"/>
    </location>
</feature>
<dbReference type="PANTHER" id="PTHR21089">
    <property type="entry name" value="SHIKIMATE DEHYDROGENASE"/>
    <property type="match status" value="1"/>
</dbReference>